<evidence type="ECO:0000256" key="1">
    <source>
        <dbReference type="ARBA" id="ARBA00008791"/>
    </source>
</evidence>
<dbReference type="InterPro" id="IPR006016">
    <property type="entry name" value="UspA"/>
</dbReference>
<protein>
    <recommendedName>
        <fullName evidence="2">Universal stress protein</fullName>
    </recommendedName>
</protein>
<dbReference type="InterPro" id="IPR006015">
    <property type="entry name" value="Universal_stress_UspA"/>
</dbReference>
<dbReference type="STRING" id="1265861.BCAMP_05606"/>
<dbReference type="AlphaFoldDB" id="W7CWI8"/>
<organism evidence="4 5">
    <name type="scientific">Brochothrix campestris FSL F6-1037</name>
    <dbReference type="NCBI Taxonomy" id="1265861"/>
    <lineage>
        <taxon>Bacteria</taxon>
        <taxon>Bacillati</taxon>
        <taxon>Bacillota</taxon>
        <taxon>Bacilli</taxon>
        <taxon>Bacillales</taxon>
        <taxon>Listeriaceae</taxon>
        <taxon>Brochothrix</taxon>
    </lineage>
</organism>
<dbReference type="SUPFAM" id="SSF52402">
    <property type="entry name" value="Adenine nucleotide alpha hydrolases-like"/>
    <property type="match status" value="1"/>
</dbReference>
<dbReference type="PRINTS" id="PR01438">
    <property type="entry name" value="UNVRSLSTRESS"/>
</dbReference>
<dbReference type="RefSeq" id="WP_035314219.1">
    <property type="nucleotide sequence ID" value="NZ_AODH01000021.1"/>
</dbReference>
<dbReference type="PATRIC" id="fig|1265861.3.peg.1110"/>
<dbReference type="CDD" id="cd00293">
    <property type="entry name" value="USP-like"/>
    <property type="match status" value="1"/>
</dbReference>
<dbReference type="OrthoDB" id="9789668at2"/>
<evidence type="ECO:0000259" key="3">
    <source>
        <dbReference type="Pfam" id="PF00582"/>
    </source>
</evidence>
<sequence length="158" mass="17132">MTLSYKRILVAIDGSKASEQAFKEATAVARRNNATLGLVHAIDTRAFSAVTSYDGAMTDKATEYAEKLLGEYKDVAIKNGLEHVEIHIEYGSPKTVISREVAKSFNADLIMCGATGLNAVERLLVGSVTEYVIRHAPCDVLIVRGTASDLDEVVKEEL</sequence>
<dbReference type="Gene3D" id="3.40.50.620">
    <property type="entry name" value="HUPs"/>
    <property type="match status" value="1"/>
</dbReference>
<gene>
    <name evidence="4" type="ORF">BCAMP_05606</name>
</gene>
<dbReference type="PIRSF" id="PIRSF006276">
    <property type="entry name" value="UspA"/>
    <property type="match status" value="1"/>
</dbReference>
<dbReference type="GO" id="GO:0005737">
    <property type="term" value="C:cytoplasm"/>
    <property type="evidence" value="ECO:0007669"/>
    <property type="project" value="UniProtKB-SubCell"/>
</dbReference>
<dbReference type="Proteomes" id="UP000019243">
    <property type="component" value="Unassembled WGS sequence"/>
</dbReference>
<evidence type="ECO:0000256" key="2">
    <source>
        <dbReference type="PIRNR" id="PIRNR006276"/>
    </source>
</evidence>
<evidence type="ECO:0000313" key="5">
    <source>
        <dbReference type="Proteomes" id="UP000019243"/>
    </source>
</evidence>
<dbReference type="PANTHER" id="PTHR46268">
    <property type="entry name" value="STRESS RESPONSE PROTEIN NHAX"/>
    <property type="match status" value="1"/>
</dbReference>
<accession>W7CWI8</accession>
<dbReference type="PANTHER" id="PTHR46268:SF6">
    <property type="entry name" value="UNIVERSAL STRESS PROTEIN UP12"/>
    <property type="match status" value="1"/>
</dbReference>
<dbReference type="Pfam" id="PF00582">
    <property type="entry name" value="Usp"/>
    <property type="match status" value="1"/>
</dbReference>
<dbReference type="InterPro" id="IPR014729">
    <property type="entry name" value="Rossmann-like_a/b/a_fold"/>
</dbReference>
<proteinExistence type="inferred from homology"/>
<reference evidence="4 5" key="1">
    <citation type="submission" date="2012-12" db="EMBL/GenBank/DDBJ databases">
        <title>Novel taxa of Listeriaceae from agricultural environments in the United States.</title>
        <authorList>
            <person name="den Bakker H.C."/>
            <person name="Allred A."/>
            <person name="Warchocki S."/>
            <person name="Wright E.M."/>
            <person name="Burrell A."/>
            <person name="Nightingale K.K."/>
            <person name="Kephart D."/>
            <person name="Wiedmann M."/>
        </authorList>
    </citation>
    <scope>NUCLEOTIDE SEQUENCE [LARGE SCALE GENOMIC DNA]</scope>
    <source>
        <strain evidence="4 5">FSL F6-1037</strain>
    </source>
</reference>
<comment type="caution">
    <text evidence="4">The sequence shown here is derived from an EMBL/GenBank/DDBJ whole genome shotgun (WGS) entry which is preliminary data.</text>
</comment>
<evidence type="ECO:0000313" key="4">
    <source>
        <dbReference type="EMBL" id="EUJ40141.1"/>
    </source>
</evidence>
<feature type="domain" description="UspA" evidence="3">
    <location>
        <begin position="5"/>
        <end position="144"/>
    </location>
</feature>
<dbReference type="EMBL" id="AODH01000021">
    <property type="protein sequence ID" value="EUJ40141.1"/>
    <property type="molecule type" value="Genomic_DNA"/>
</dbReference>
<name>W7CWI8_9LIST</name>
<keyword evidence="5" id="KW-1185">Reference proteome</keyword>
<keyword evidence="2" id="KW-0963">Cytoplasm</keyword>
<comment type="similarity">
    <text evidence="1 2">Belongs to the universal stress protein A family.</text>
</comment>
<comment type="subcellular location">
    <subcellularLocation>
        <location evidence="2">Cytoplasm</location>
    </subcellularLocation>
</comment>